<evidence type="ECO:0000256" key="10">
    <source>
        <dbReference type="ARBA" id="ARBA00045970"/>
    </source>
</evidence>
<dbReference type="PANTHER" id="PTHR13445:SF3">
    <property type="entry name" value="U5 SMALL NUCLEAR RIBONUCLEOPROTEIN TSSC4"/>
    <property type="match status" value="1"/>
</dbReference>
<dbReference type="GO" id="GO:0006397">
    <property type="term" value="P:mRNA processing"/>
    <property type="evidence" value="ECO:0007669"/>
    <property type="project" value="UniProtKB-KW"/>
</dbReference>
<evidence type="ECO:0000256" key="8">
    <source>
        <dbReference type="ARBA" id="ARBA00023242"/>
    </source>
</evidence>
<sequence>MTSFNERQKNLFNHLKDAEEQYNFSKFTKCTSQPDYGVIDKKTYKKVKHEMKQFRGRESIFKRPEANMRECLRSKSVPDYIKNPKKWKYYSLSDVTPEQMSDKSNTQTALAFIREMEEREINQDDDEVIDETGAIFKKPVFKISKTIKDVNKEEQQPVFKSNKIIMPEYVVGVSGKKGTSIRNTIKQDKNTEDVKKAELKLNHLYEIEDEESTYIN</sequence>
<evidence type="ECO:0000256" key="3">
    <source>
        <dbReference type="ARBA" id="ARBA00010362"/>
    </source>
</evidence>
<dbReference type="GO" id="GO:0008380">
    <property type="term" value="P:RNA splicing"/>
    <property type="evidence" value="ECO:0007669"/>
    <property type="project" value="UniProtKB-KW"/>
</dbReference>
<reference evidence="11" key="1">
    <citation type="submission" date="2021-12" db="EMBL/GenBank/DDBJ databases">
        <authorList>
            <person name="Martin H S."/>
        </authorList>
    </citation>
    <scope>NUCLEOTIDE SEQUENCE</scope>
</reference>
<proteinExistence type="inferred from homology"/>
<dbReference type="OrthoDB" id="1906282at2759"/>
<keyword evidence="8" id="KW-0539">Nucleus</keyword>
<evidence type="ECO:0000313" key="12">
    <source>
        <dbReference type="Proteomes" id="UP000838878"/>
    </source>
</evidence>
<name>A0A8J9V1E4_9NEOP</name>
<gene>
    <name evidence="11" type="ORF">BINO364_LOCUS14936</name>
</gene>
<dbReference type="GO" id="GO:0005681">
    <property type="term" value="C:spliceosomal complex"/>
    <property type="evidence" value="ECO:0007669"/>
    <property type="project" value="UniProtKB-KW"/>
</dbReference>
<keyword evidence="12" id="KW-1185">Reference proteome</keyword>
<evidence type="ECO:0000256" key="9">
    <source>
        <dbReference type="ARBA" id="ARBA00035304"/>
    </source>
</evidence>
<dbReference type="GO" id="GO:0005737">
    <property type="term" value="C:cytoplasm"/>
    <property type="evidence" value="ECO:0007669"/>
    <property type="project" value="UniProtKB-SubCell"/>
</dbReference>
<evidence type="ECO:0000256" key="4">
    <source>
        <dbReference type="ARBA" id="ARBA00022490"/>
    </source>
</evidence>
<evidence type="ECO:0000313" key="11">
    <source>
        <dbReference type="EMBL" id="CAH0729888.1"/>
    </source>
</evidence>
<keyword evidence="5" id="KW-0507">mRNA processing</keyword>
<dbReference type="Pfam" id="PF15264">
    <property type="entry name" value="TSSC4"/>
    <property type="match status" value="1"/>
</dbReference>
<evidence type="ECO:0000256" key="1">
    <source>
        <dbReference type="ARBA" id="ARBA00004123"/>
    </source>
</evidence>
<dbReference type="AlphaFoldDB" id="A0A8J9V1E4"/>
<comment type="subcellular location">
    <subcellularLocation>
        <location evidence="2">Cytoplasm</location>
    </subcellularLocation>
    <subcellularLocation>
        <location evidence="1">Nucleus</location>
    </subcellularLocation>
</comment>
<dbReference type="EMBL" id="OV170228">
    <property type="protein sequence ID" value="CAH0729888.1"/>
    <property type="molecule type" value="Genomic_DNA"/>
</dbReference>
<keyword evidence="6" id="KW-0747">Spliceosome</keyword>
<comment type="function">
    <text evidence="10">Protein associated with the U5 snRNP, during its maturation and its post-splicing recycling and which is required for spliceosomal tri-snRNP complex assembly in the nucleus. Has a molecular sequestering activity and transiently hinders SNRNP200 binding sites for constitutive splicing factors that intervene later during the assembly of the spliceosome and splicing. Together with its molecular sequestering activity, may also function as a molecular adapter and placeholder, coordinating the assembly of the U5 snRNP and its association with the U4/U6 di-snRNP.</text>
</comment>
<dbReference type="InterPro" id="IPR029338">
    <property type="entry name" value="TSSC4"/>
</dbReference>
<keyword evidence="7" id="KW-0508">mRNA splicing</keyword>
<evidence type="ECO:0000256" key="6">
    <source>
        <dbReference type="ARBA" id="ARBA00022728"/>
    </source>
</evidence>
<evidence type="ECO:0000256" key="2">
    <source>
        <dbReference type="ARBA" id="ARBA00004496"/>
    </source>
</evidence>
<accession>A0A8J9V1E4</accession>
<dbReference type="PANTHER" id="PTHR13445">
    <property type="entry name" value="TUMOR SUPPRESSING SUBTRANSFERABLE CANDIDATE 4 TSSC4"/>
    <property type="match status" value="1"/>
</dbReference>
<feature type="non-terminal residue" evidence="11">
    <location>
        <position position="216"/>
    </location>
</feature>
<keyword evidence="4" id="KW-0963">Cytoplasm</keyword>
<dbReference type="Proteomes" id="UP000838878">
    <property type="component" value="Chromosome 8"/>
</dbReference>
<evidence type="ECO:0000256" key="7">
    <source>
        <dbReference type="ARBA" id="ARBA00023187"/>
    </source>
</evidence>
<comment type="similarity">
    <text evidence="3">Belongs to the TSSC4 family.</text>
</comment>
<evidence type="ECO:0000256" key="5">
    <source>
        <dbReference type="ARBA" id="ARBA00022664"/>
    </source>
</evidence>
<organism evidence="11 12">
    <name type="scientific">Brenthis ino</name>
    <name type="common">lesser marbled fritillary</name>
    <dbReference type="NCBI Taxonomy" id="405034"/>
    <lineage>
        <taxon>Eukaryota</taxon>
        <taxon>Metazoa</taxon>
        <taxon>Ecdysozoa</taxon>
        <taxon>Arthropoda</taxon>
        <taxon>Hexapoda</taxon>
        <taxon>Insecta</taxon>
        <taxon>Pterygota</taxon>
        <taxon>Neoptera</taxon>
        <taxon>Endopterygota</taxon>
        <taxon>Lepidoptera</taxon>
        <taxon>Glossata</taxon>
        <taxon>Ditrysia</taxon>
        <taxon>Papilionoidea</taxon>
        <taxon>Nymphalidae</taxon>
        <taxon>Heliconiinae</taxon>
        <taxon>Argynnini</taxon>
        <taxon>Brenthis</taxon>
    </lineage>
</organism>
<protein>
    <recommendedName>
        <fullName evidence="9">U5 small nuclear ribonucleoprotein TSSC4</fullName>
    </recommendedName>
</protein>